<proteinExistence type="predicted"/>
<gene>
    <name evidence="2" type="ORF">FWILDA_LOCUS14239</name>
</gene>
<name>A0A9W4WVX8_9GLOM</name>
<dbReference type="OrthoDB" id="2446883at2759"/>
<dbReference type="EMBL" id="CAMKVN010006024">
    <property type="protein sequence ID" value="CAI2189760.1"/>
    <property type="molecule type" value="Genomic_DNA"/>
</dbReference>
<dbReference type="Proteomes" id="UP001153678">
    <property type="component" value="Unassembled WGS sequence"/>
</dbReference>
<dbReference type="AlphaFoldDB" id="A0A9W4WVX8"/>
<organism evidence="2 3">
    <name type="scientific">Funneliformis geosporum</name>
    <dbReference type="NCBI Taxonomy" id="1117311"/>
    <lineage>
        <taxon>Eukaryota</taxon>
        <taxon>Fungi</taxon>
        <taxon>Fungi incertae sedis</taxon>
        <taxon>Mucoromycota</taxon>
        <taxon>Glomeromycotina</taxon>
        <taxon>Glomeromycetes</taxon>
        <taxon>Glomerales</taxon>
        <taxon>Glomeraceae</taxon>
        <taxon>Funneliformis</taxon>
    </lineage>
</organism>
<reference evidence="2" key="1">
    <citation type="submission" date="2022-08" db="EMBL/GenBank/DDBJ databases">
        <authorList>
            <person name="Kallberg Y."/>
            <person name="Tangrot J."/>
            <person name="Rosling A."/>
        </authorList>
    </citation>
    <scope>NUCLEOTIDE SEQUENCE</scope>
    <source>
        <strain evidence="2">Wild A</strain>
    </source>
</reference>
<comment type="caution">
    <text evidence="2">The sequence shown here is derived from an EMBL/GenBank/DDBJ whole genome shotgun (WGS) entry which is preliminary data.</text>
</comment>
<protein>
    <submittedName>
        <fullName evidence="2">608_t:CDS:1</fullName>
    </submittedName>
</protein>
<evidence type="ECO:0000313" key="3">
    <source>
        <dbReference type="Proteomes" id="UP001153678"/>
    </source>
</evidence>
<keyword evidence="3" id="KW-1185">Reference proteome</keyword>
<feature type="region of interest" description="Disordered" evidence="1">
    <location>
        <begin position="27"/>
        <end position="46"/>
    </location>
</feature>
<accession>A0A9W4WVX8</accession>
<evidence type="ECO:0000313" key="2">
    <source>
        <dbReference type="EMBL" id="CAI2189760.1"/>
    </source>
</evidence>
<evidence type="ECO:0000256" key="1">
    <source>
        <dbReference type="SAM" id="MobiDB-lite"/>
    </source>
</evidence>
<sequence length="194" mass="22531">MSKNPSEISHSHEEQLVMNLKDALDLNSSSKSKPLADTPKPEVTSNKAVESNLESFAKKLGLSFAKNKDDLRKFYDFAGPDFIWPSIMNENDYREIFYFIIDPDWENVGEELATNAIAYHRLIESGIFKDKPKGTYVLIVHGKILKYYDDDISSEDYEEFEKRYPGKYFAPITRKTVLLRKFSANDDIVRKEWQ</sequence>
<feature type="non-terminal residue" evidence="2">
    <location>
        <position position="194"/>
    </location>
</feature>